<feature type="transmembrane region" description="Helical" evidence="1">
    <location>
        <begin position="27"/>
        <end position="51"/>
    </location>
</feature>
<name>A0A255E7J2_9ACTN</name>
<keyword evidence="1" id="KW-0472">Membrane</keyword>
<keyword evidence="1" id="KW-0812">Transmembrane</keyword>
<evidence type="ECO:0000256" key="1">
    <source>
        <dbReference type="SAM" id="Phobius"/>
    </source>
</evidence>
<proteinExistence type="predicted"/>
<sequence>MSSDEQRTRARTAAANRDAQQEMTRFFIAYSTIMGAVLAVLVMATFVAQVISENTGLILIVVVALVGGLVLFRRILLHHKRLSRARDEPEHRGRYSA</sequence>
<feature type="transmembrane region" description="Helical" evidence="1">
    <location>
        <begin position="57"/>
        <end position="76"/>
    </location>
</feature>
<dbReference type="RefSeq" id="WP_094451467.1">
    <property type="nucleotide sequence ID" value="NZ_NMVI01000025.1"/>
</dbReference>
<comment type="caution">
    <text evidence="2">The sequence shown here is derived from an EMBL/GenBank/DDBJ whole genome shotgun (WGS) entry which is preliminary data.</text>
</comment>
<dbReference type="AlphaFoldDB" id="A0A255E7J2"/>
<evidence type="ECO:0000313" key="3">
    <source>
        <dbReference type="Proteomes" id="UP000216533"/>
    </source>
</evidence>
<evidence type="ECO:0000313" key="2">
    <source>
        <dbReference type="EMBL" id="OYN85362.1"/>
    </source>
</evidence>
<reference evidence="2 3" key="1">
    <citation type="submission" date="2017-07" db="EMBL/GenBank/DDBJ databases">
        <title>Draft whole genome sequences of clinical Proprionibacteriaceae strains.</title>
        <authorList>
            <person name="Bernier A.-M."/>
            <person name="Bernard K."/>
            <person name="Domingo M.-C."/>
        </authorList>
    </citation>
    <scope>NUCLEOTIDE SEQUENCE [LARGE SCALE GENOMIC DNA]</scope>
    <source>
        <strain evidence="2 3">NML 160184</strain>
    </source>
</reference>
<dbReference type="Proteomes" id="UP000216533">
    <property type="component" value="Unassembled WGS sequence"/>
</dbReference>
<keyword evidence="1" id="KW-1133">Transmembrane helix</keyword>
<gene>
    <name evidence="2" type="ORF">CGZ92_11235</name>
</gene>
<protein>
    <submittedName>
        <fullName evidence="2">Uncharacterized protein</fullName>
    </submittedName>
</protein>
<accession>A0A255E7J2</accession>
<organism evidence="2 3">
    <name type="scientific">Parenemella sanctibonifatiensis</name>
    <dbReference type="NCBI Taxonomy" id="2016505"/>
    <lineage>
        <taxon>Bacteria</taxon>
        <taxon>Bacillati</taxon>
        <taxon>Actinomycetota</taxon>
        <taxon>Actinomycetes</taxon>
        <taxon>Propionibacteriales</taxon>
        <taxon>Propionibacteriaceae</taxon>
        <taxon>Parenemella</taxon>
    </lineage>
</organism>
<dbReference type="EMBL" id="NMVI01000025">
    <property type="protein sequence ID" value="OYN85362.1"/>
    <property type="molecule type" value="Genomic_DNA"/>
</dbReference>